<dbReference type="eggNOG" id="KOG3051">
    <property type="taxonomic scope" value="Eukaryota"/>
</dbReference>
<dbReference type="InParanoid" id="K3YHC4"/>
<proteinExistence type="predicted"/>
<protein>
    <recommendedName>
        <fullName evidence="1">Threonylcarbamoyl-AMP synthase</fullName>
    </recommendedName>
</protein>
<evidence type="ECO:0000256" key="1">
    <source>
        <dbReference type="ARBA" id="ARBA00015492"/>
    </source>
</evidence>
<feature type="domain" description="YrdC-like" evidence="3">
    <location>
        <begin position="266"/>
        <end position="468"/>
    </location>
</feature>
<organism evidence="4 5">
    <name type="scientific">Setaria italica</name>
    <name type="common">Foxtail millet</name>
    <name type="synonym">Panicum italicum</name>
    <dbReference type="NCBI Taxonomy" id="4555"/>
    <lineage>
        <taxon>Eukaryota</taxon>
        <taxon>Viridiplantae</taxon>
        <taxon>Streptophyta</taxon>
        <taxon>Embryophyta</taxon>
        <taxon>Tracheophyta</taxon>
        <taxon>Spermatophyta</taxon>
        <taxon>Magnoliopsida</taxon>
        <taxon>Liliopsida</taxon>
        <taxon>Poales</taxon>
        <taxon>Poaceae</taxon>
        <taxon>PACMAD clade</taxon>
        <taxon>Panicoideae</taxon>
        <taxon>Panicodae</taxon>
        <taxon>Paniceae</taxon>
        <taxon>Cenchrinae</taxon>
        <taxon>Setaria</taxon>
    </lineage>
</organism>
<evidence type="ECO:0000313" key="4">
    <source>
        <dbReference type="EnsemblPlants" id="KQL02647"/>
    </source>
</evidence>
<accession>K3YHC4</accession>
<dbReference type="HOGENOM" id="CLU_557133_0_0_1"/>
<keyword evidence="5" id="KW-1185">Reference proteome</keyword>
<dbReference type="Gramene" id="KQL02647">
    <property type="protein sequence ID" value="KQL02647"/>
    <property type="gene ID" value="SETIT_013642mg"/>
</dbReference>
<name>K3YHC4_SETIT</name>
<dbReference type="EMBL" id="AGNK02003994">
    <property type="status" value="NOT_ANNOTATED_CDS"/>
    <property type="molecule type" value="Genomic_DNA"/>
</dbReference>
<dbReference type="Gene3D" id="3.90.870.10">
    <property type="entry name" value="DHBP synthase"/>
    <property type="match status" value="1"/>
</dbReference>
<reference evidence="4" key="2">
    <citation type="submission" date="2018-08" db="UniProtKB">
        <authorList>
            <consortium name="EnsemblPlants"/>
        </authorList>
    </citation>
    <scope>IDENTIFICATION</scope>
    <source>
        <strain evidence="4">Yugu1</strain>
    </source>
</reference>
<evidence type="ECO:0000256" key="2">
    <source>
        <dbReference type="SAM" id="MobiDB-lite"/>
    </source>
</evidence>
<dbReference type="PROSITE" id="PS51163">
    <property type="entry name" value="YRDC"/>
    <property type="match status" value="1"/>
</dbReference>
<dbReference type="PANTHER" id="PTHR42828:SF3">
    <property type="entry name" value="THREONYLCARBAMOYL-AMP SYNTHASE"/>
    <property type="match status" value="1"/>
</dbReference>
<dbReference type="EnsemblPlants" id="KQL02647">
    <property type="protein sequence ID" value="KQL02647"/>
    <property type="gene ID" value="SETIT_013642mg"/>
</dbReference>
<dbReference type="AlphaFoldDB" id="K3YHC4"/>
<sequence>MLSQILCTTLKRVQATYLQGGSTNVRGQLLGAVGERLEWAGEHAAVSVRPARHGPASGGREGAGGTGGAVGALDRVKPIECIAHLGVRSIVQVGVGPLLSVGLHVLHSVGLHVGHRDIARGRGGGELHGLPARGETTVKGGPPCRVPSPAVGRIVAAERNHPSSCGHIPPSTESFRARTPTASMAAADPATAASFSQLSFRRAVCPSPLRLPLSRASPPGRLRVSSTVVALHKRNPKQLKYAAERQFTRGDAGMLRVEVEPSGEDFWKLDPIIDLINRGAVGVIPTDTVYSIVCDLSNNESIERLRRVKGIGDSKPLSILCRSLRDIDTYTTGFPRGTNQGQANIFRAVKRVIPGPYTFILPATKQFPKQLIKHGSSTRYAKRRQVGVRIPDDPICQAILQNLDEPLICTSVKYLSEDEWILDPVIIADLYEPLGLDFIVDGGPRIADPSTVVDMTGTNPTIIRQGKGPKLDWMVAEDEEAQSMFAFKAA</sequence>
<dbReference type="InterPro" id="IPR052532">
    <property type="entry name" value="SUA5_domain"/>
</dbReference>
<dbReference type="FunCoup" id="K3YHC4">
    <property type="interactions" value="196"/>
</dbReference>
<dbReference type="InterPro" id="IPR017945">
    <property type="entry name" value="DHBP_synth_RibB-like_a/b_dom"/>
</dbReference>
<feature type="region of interest" description="Disordered" evidence="2">
    <location>
        <begin position="125"/>
        <end position="146"/>
    </location>
</feature>
<dbReference type="Proteomes" id="UP000004995">
    <property type="component" value="Unassembled WGS sequence"/>
</dbReference>
<dbReference type="NCBIfam" id="TIGR00057">
    <property type="entry name" value="L-threonylcarbamoyladenylate synthase"/>
    <property type="match status" value="1"/>
</dbReference>
<reference evidence="5" key="1">
    <citation type="journal article" date="2012" name="Nat. Biotechnol.">
        <title>Reference genome sequence of the model plant Setaria.</title>
        <authorList>
            <person name="Bennetzen J.L."/>
            <person name="Schmutz J."/>
            <person name="Wang H."/>
            <person name="Percifield R."/>
            <person name="Hawkins J."/>
            <person name="Pontaroli A.C."/>
            <person name="Estep M."/>
            <person name="Feng L."/>
            <person name="Vaughn J.N."/>
            <person name="Grimwood J."/>
            <person name="Jenkins J."/>
            <person name="Barry K."/>
            <person name="Lindquist E."/>
            <person name="Hellsten U."/>
            <person name="Deshpande S."/>
            <person name="Wang X."/>
            <person name="Wu X."/>
            <person name="Mitros T."/>
            <person name="Triplett J."/>
            <person name="Yang X."/>
            <person name="Ye C.Y."/>
            <person name="Mauro-Herrera M."/>
            <person name="Wang L."/>
            <person name="Li P."/>
            <person name="Sharma M."/>
            <person name="Sharma R."/>
            <person name="Ronald P.C."/>
            <person name="Panaud O."/>
            <person name="Kellogg E.A."/>
            <person name="Brutnell T.P."/>
            <person name="Doust A.N."/>
            <person name="Tuskan G.A."/>
            <person name="Rokhsar D."/>
            <person name="Devos K.M."/>
        </authorList>
    </citation>
    <scope>NUCLEOTIDE SEQUENCE [LARGE SCALE GENOMIC DNA]</scope>
    <source>
        <strain evidence="5">cv. Yugu1</strain>
    </source>
</reference>
<dbReference type="GO" id="GO:0003725">
    <property type="term" value="F:double-stranded RNA binding"/>
    <property type="evidence" value="ECO:0007669"/>
    <property type="project" value="InterPro"/>
</dbReference>
<dbReference type="PANTHER" id="PTHR42828">
    <property type="entry name" value="DHBP SYNTHASE RIBB-LIKE ALPHA/BETA DOMAIN-CONTAINING PROTEIN"/>
    <property type="match status" value="1"/>
</dbReference>
<dbReference type="SUPFAM" id="SSF55821">
    <property type="entry name" value="YrdC/RibB"/>
    <property type="match status" value="1"/>
</dbReference>
<dbReference type="STRING" id="4555.K3YHC4"/>
<dbReference type="Pfam" id="PF01300">
    <property type="entry name" value="Sua5_yciO_yrdC"/>
    <property type="match status" value="1"/>
</dbReference>
<dbReference type="InterPro" id="IPR006070">
    <property type="entry name" value="Sua5-like_dom"/>
</dbReference>
<evidence type="ECO:0000313" key="5">
    <source>
        <dbReference type="Proteomes" id="UP000004995"/>
    </source>
</evidence>
<evidence type="ECO:0000259" key="3">
    <source>
        <dbReference type="PROSITE" id="PS51163"/>
    </source>
</evidence>